<proteinExistence type="predicted"/>
<organism evidence="1 2">
    <name type="scientific">Tuber borchii</name>
    <name type="common">White truffle</name>
    <dbReference type="NCBI Taxonomy" id="42251"/>
    <lineage>
        <taxon>Eukaryota</taxon>
        <taxon>Fungi</taxon>
        <taxon>Dikarya</taxon>
        <taxon>Ascomycota</taxon>
        <taxon>Pezizomycotina</taxon>
        <taxon>Pezizomycetes</taxon>
        <taxon>Pezizales</taxon>
        <taxon>Tuberaceae</taxon>
        <taxon>Tuber</taxon>
    </lineage>
</organism>
<dbReference type="InterPro" id="IPR032466">
    <property type="entry name" value="Metal_Hydrolase"/>
</dbReference>
<reference evidence="1 2" key="1">
    <citation type="submission" date="2017-04" db="EMBL/GenBank/DDBJ databases">
        <title>Draft genome sequence of Tuber borchii Vittad., a whitish edible truffle.</title>
        <authorList>
            <consortium name="DOE Joint Genome Institute"/>
            <person name="Murat C."/>
            <person name="Kuo A."/>
            <person name="Barry K.W."/>
            <person name="Clum A."/>
            <person name="Dockter R.B."/>
            <person name="Fauchery L."/>
            <person name="Iotti M."/>
            <person name="Kohler A."/>
            <person name="Labutti K."/>
            <person name="Lindquist E.A."/>
            <person name="Lipzen A."/>
            <person name="Ohm R.A."/>
            <person name="Wang M."/>
            <person name="Grigoriev I.V."/>
            <person name="Zambonelli A."/>
            <person name="Martin F.M."/>
        </authorList>
    </citation>
    <scope>NUCLEOTIDE SEQUENCE [LARGE SCALE GENOMIC DNA]</scope>
    <source>
        <strain evidence="1 2">Tbo3840</strain>
    </source>
</reference>
<dbReference type="PANTHER" id="PTHR46363">
    <property type="entry name" value="DEOXYRIBONUCLEASE TATDN2-RELATED"/>
    <property type="match status" value="1"/>
</dbReference>
<evidence type="ECO:0000313" key="2">
    <source>
        <dbReference type="Proteomes" id="UP000244722"/>
    </source>
</evidence>
<dbReference type="EMBL" id="NESQ01000100">
    <property type="protein sequence ID" value="PUU79098.1"/>
    <property type="molecule type" value="Genomic_DNA"/>
</dbReference>
<gene>
    <name evidence="1" type="ORF">B9Z19DRAFT_1192908</name>
</gene>
<accession>A0A2T6ZUC2</accession>
<evidence type="ECO:0008006" key="3">
    <source>
        <dbReference type="Google" id="ProtNLM"/>
    </source>
</evidence>
<dbReference type="Gene3D" id="3.20.20.140">
    <property type="entry name" value="Metal-dependent hydrolases"/>
    <property type="match status" value="1"/>
</dbReference>
<dbReference type="Pfam" id="PF01026">
    <property type="entry name" value="TatD_DNase"/>
    <property type="match status" value="1"/>
</dbReference>
<keyword evidence="2" id="KW-1185">Reference proteome</keyword>
<evidence type="ECO:0000313" key="1">
    <source>
        <dbReference type="EMBL" id="PUU79098.1"/>
    </source>
</evidence>
<sequence length="381" mass="43357">MARSLLTHLTRTIPRKSPPFKNHLYPYTPTQKRNINVIRYAPANHPKGRKKVHEANLELVPRAEHKIQWEGLKIKYIDTHTHLHSTLQQMKDVFNDGSIPSTRIDRFVANFFPEQCTAVVDVLGNMEDLTLFSSAGLPWREGFNYYFAIGAHPYNAIAYDNRINDLLIRILSNKQCVALGECGLDYFRTDSTSWPTQRQVFIRQLAIAVFARKPILIYTRDAERDTFSILHDNVPADHKLHIQSFTGSQEFGMKVLKQWPNSTLGITGAITYSGAHHVLEMIEKEEIPLNRMMLGSKSPFIIPKGIYPHLVKTTRPKLKQKEKLVVGHSGMLPVVAEAVAGVINKTLKWRGDGAKDEWLHKVDSVLKSSNEVAEKFFGIKV</sequence>
<dbReference type="PANTHER" id="PTHR46363:SF1">
    <property type="entry name" value="DEOXYRIBONUCLEASE TATDN2-RELATED"/>
    <property type="match status" value="1"/>
</dbReference>
<dbReference type="Proteomes" id="UP000244722">
    <property type="component" value="Unassembled WGS sequence"/>
</dbReference>
<dbReference type="SUPFAM" id="SSF51556">
    <property type="entry name" value="Metallo-dependent hydrolases"/>
    <property type="match status" value="1"/>
</dbReference>
<dbReference type="GO" id="GO:0016788">
    <property type="term" value="F:hydrolase activity, acting on ester bonds"/>
    <property type="evidence" value="ECO:0007669"/>
    <property type="project" value="InterPro"/>
</dbReference>
<dbReference type="AlphaFoldDB" id="A0A2T6ZUC2"/>
<name>A0A2T6ZUC2_TUBBO</name>
<protein>
    <recommendedName>
        <fullName evidence="3">TatD family</fullName>
    </recommendedName>
</protein>
<dbReference type="OrthoDB" id="6079689at2759"/>
<comment type="caution">
    <text evidence="1">The sequence shown here is derived from an EMBL/GenBank/DDBJ whole genome shotgun (WGS) entry which is preliminary data.</text>
</comment>
<dbReference type="InterPro" id="IPR001130">
    <property type="entry name" value="TatD-like"/>
</dbReference>